<dbReference type="AlphaFoldDB" id="A0A9P6IGB3"/>
<evidence type="ECO:0000256" key="2">
    <source>
        <dbReference type="ARBA" id="ARBA00023043"/>
    </source>
</evidence>
<reference evidence="4" key="1">
    <citation type="submission" date="2020-03" db="EMBL/GenBank/DDBJ databases">
        <authorList>
            <person name="He L."/>
        </authorList>
    </citation>
    <scope>NUCLEOTIDE SEQUENCE</scope>
    <source>
        <strain evidence="4">CkLH20</strain>
    </source>
</reference>
<comment type="caution">
    <text evidence="4">The sequence shown here is derived from an EMBL/GenBank/DDBJ whole genome shotgun (WGS) entry which is preliminary data.</text>
</comment>
<dbReference type="InterPro" id="IPR002110">
    <property type="entry name" value="Ankyrin_rpt"/>
</dbReference>
<dbReference type="RefSeq" id="XP_038750977.1">
    <property type="nucleotide sequence ID" value="XM_038883382.1"/>
</dbReference>
<dbReference type="Proteomes" id="UP000781932">
    <property type="component" value="Unassembled WGS sequence"/>
</dbReference>
<dbReference type="OrthoDB" id="341259at2759"/>
<dbReference type="GeneID" id="62156456"/>
<dbReference type="PROSITE" id="PS50088">
    <property type="entry name" value="ANK_REPEAT"/>
    <property type="match status" value="1"/>
</dbReference>
<dbReference type="Pfam" id="PF13637">
    <property type="entry name" value="Ank_4"/>
    <property type="match status" value="1"/>
</dbReference>
<dbReference type="PANTHER" id="PTHR24198">
    <property type="entry name" value="ANKYRIN REPEAT AND PROTEIN KINASE DOMAIN-CONTAINING PROTEIN"/>
    <property type="match status" value="1"/>
</dbReference>
<dbReference type="SUPFAM" id="SSF48403">
    <property type="entry name" value="Ankyrin repeat"/>
    <property type="match status" value="1"/>
</dbReference>
<proteinExistence type="predicted"/>
<keyword evidence="1" id="KW-0677">Repeat</keyword>
<reference evidence="4" key="2">
    <citation type="submission" date="2020-11" db="EMBL/GenBank/DDBJ databases">
        <title>Whole genome sequencing of Colletotrichum sp.</title>
        <authorList>
            <person name="Li H."/>
        </authorList>
    </citation>
    <scope>NUCLEOTIDE SEQUENCE</scope>
    <source>
        <strain evidence="4">CkLH20</strain>
    </source>
</reference>
<feature type="repeat" description="ANK" evidence="3">
    <location>
        <begin position="579"/>
        <end position="611"/>
    </location>
</feature>
<evidence type="ECO:0000313" key="5">
    <source>
        <dbReference type="Proteomes" id="UP000781932"/>
    </source>
</evidence>
<keyword evidence="2 3" id="KW-0040">ANK repeat</keyword>
<gene>
    <name evidence="4" type="ORF">CkaCkLH20_00662</name>
</gene>
<keyword evidence="5" id="KW-1185">Reference proteome</keyword>
<dbReference type="PANTHER" id="PTHR24198:SF165">
    <property type="entry name" value="ANKYRIN REPEAT-CONTAINING PROTEIN-RELATED"/>
    <property type="match status" value="1"/>
</dbReference>
<dbReference type="EMBL" id="JAATWM020000002">
    <property type="protein sequence ID" value="KAF9881516.1"/>
    <property type="molecule type" value="Genomic_DNA"/>
</dbReference>
<evidence type="ECO:0000313" key="4">
    <source>
        <dbReference type="EMBL" id="KAF9881516.1"/>
    </source>
</evidence>
<evidence type="ECO:0000256" key="3">
    <source>
        <dbReference type="PROSITE-ProRule" id="PRU00023"/>
    </source>
</evidence>
<dbReference type="Gene3D" id="1.25.40.20">
    <property type="entry name" value="Ankyrin repeat-containing domain"/>
    <property type="match status" value="3"/>
</dbReference>
<protein>
    <submittedName>
        <fullName evidence="4">Ankyrin unc44</fullName>
    </submittedName>
</protein>
<organism evidence="4 5">
    <name type="scientific">Colletotrichum karsti</name>
    <dbReference type="NCBI Taxonomy" id="1095194"/>
    <lineage>
        <taxon>Eukaryota</taxon>
        <taxon>Fungi</taxon>
        <taxon>Dikarya</taxon>
        <taxon>Ascomycota</taxon>
        <taxon>Pezizomycotina</taxon>
        <taxon>Sordariomycetes</taxon>
        <taxon>Hypocreomycetidae</taxon>
        <taxon>Glomerellales</taxon>
        <taxon>Glomerellaceae</taxon>
        <taxon>Colletotrichum</taxon>
        <taxon>Colletotrichum boninense species complex</taxon>
    </lineage>
</organism>
<dbReference type="PROSITE" id="PS50297">
    <property type="entry name" value="ANK_REP_REGION"/>
    <property type="match status" value="1"/>
</dbReference>
<dbReference type="InterPro" id="IPR036770">
    <property type="entry name" value="Ankyrin_rpt-contain_sf"/>
</dbReference>
<sequence>MSNQISRIPGLAGALGDWQVNLPPELYLMIAEELGNRVVSEELQLDDTDSETDHAANDIPEEEVSPRIRQITTYIQECPSMSMLNASMVNKFFRRPILSTALRWDAMCSNPMAIYHAAARNYTNLLNNALGQPGAQPDYMPIGHGRPHMPPIMVAAWMGHLDSVRILLDHGVDIEEPIVWDGRFGAAPLVESITTMLEHAMNINIFVQWTPLHAALLAPQNASDIAKLLLDRLSPAFDNEHVAQSSERLFAHVVAMDLVDLVEPFMQRGARLDHGGQTVHGMQLPVLHHAVSVKMIRKLIDVGATVQTPRSIGLNALHAVCLRPLNCTAAIQELVARGIDPNEATAGGPERSAIITAYPRHALKFRIPQTPLNLACRQLNLDHIQLLLRLGASALGTNHDVSQCTNYSDADFFQSSPLHDLFLPENLAHNPLARDGVRLSQAIRGAIAAIIHYGGQDALLRRHRVGMANMTTHLSNVAKIDRSFWYMFGSSQRVTLLTPLELFFLQPLVDDARIPDAMWRAADIRDQMNSTMQVLRVTPLIALLSHRFDHTFGEARFYRPYLLRWLLDHGADPNLCDEEGFSPLHYAAFWLDTDAVTMLLEYGAKTVVQGMVRNLTALDVVVGCAYSQVQRQAMKDPSTDDLDSPWKTMVRLLDRQQAEPYGLQNGIERWAAGSQFPMCALPNFERRFGYNRLDEYSHRFGNGAPLPEHMNVPDFGRTLREHIDNRKASIISMLLSSTSSGTPLANGHAQGAGLRPSPPNTSLDFACATDQHRELIDMLFQAGFRLKSCPSPLTYTNMPQNVADFNWNQWRHRLES</sequence>
<name>A0A9P6IGB3_9PEZI</name>
<dbReference type="SMART" id="SM00248">
    <property type="entry name" value="ANK"/>
    <property type="match status" value="7"/>
</dbReference>
<evidence type="ECO:0000256" key="1">
    <source>
        <dbReference type="ARBA" id="ARBA00022737"/>
    </source>
</evidence>
<accession>A0A9P6IGB3</accession>
<dbReference type="Pfam" id="PF00023">
    <property type="entry name" value="Ank"/>
    <property type="match status" value="1"/>
</dbReference>